<accession>A0A8T1U3A7</accession>
<organism evidence="2 3">
    <name type="scientific">Phytophthora cactorum</name>
    <dbReference type="NCBI Taxonomy" id="29920"/>
    <lineage>
        <taxon>Eukaryota</taxon>
        <taxon>Sar</taxon>
        <taxon>Stramenopiles</taxon>
        <taxon>Oomycota</taxon>
        <taxon>Peronosporomycetes</taxon>
        <taxon>Peronosporales</taxon>
        <taxon>Peronosporaceae</taxon>
        <taxon>Phytophthora</taxon>
    </lineage>
</organism>
<dbReference type="Proteomes" id="UP000688947">
    <property type="component" value="Unassembled WGS sequence"/>
</dbReference>
<dbReference type="OrthoDB" id="10405004at2759"/>
<name>A0A8T1U3A7_9STRA</name>
<sequence length="200" mass="23265">MKGQEHKEIFPNVSAIVTFIKNKRRAEALTTRDIMKYMRQIEPDWVINYVADKKSGLLTLQCMCECLANRIYAAFGPEEMLNVNETAINFDMSPRQFGRLEDGVMRSGSKHAKRMTITDRIEGNELEEYPDAHFYTVQESAWMDVWTQISDRLRKRPQHQNKACSNQKKREEDEKEQEEQAVEEEETVVKAKVGADEGKD</sequence>
<feature type="compositionally biased region" description="Acidic residues" evidence="1">
    <location>
        <begin position="173"/>
        <end position="186"/>
    </location>
</feature>
<proteinExistence type="predicted"/>
<evidence type="ECO:0000313" key="2">
    <source>
        <dbReference type="EMBL" id="KAG6954420.1"/>
    </source>
</evidence>
<feature type="compositionally biased region" description="Basic and acidic residues" evidence="1">
    <location>
        <begin position="187"/>
        <end position="200"/>
    </location>
</feature>
<feature type="region of interest" description="Disordered" evidence="1">
    <location>
        <begin position="155"/>
        <end position="200"/>
    </location>
</feature>
<protein>
    <submittedName>
        <fullName evidence="2">Uncharacterized protein</fullName>
    </submittedName>
</protein>
<dbReference type="EMBL" id="JAENGZ010000748">
    <property type="protein sequence ID" value="KAG6954420.1"/>
    <property type="molecule type" value="Genomic_DNA"/>
</dbReference>
<evidence type="ECO:0000256" key="1">
    <source>
        <dbReference type="SAM" id="MobiDB-lite"/>
    </source>
</evidence>
<gene>
    <name evidence="2" type="ORF">JG687_00011828</name>
</gene>
<dbReference type="VEuPathDB" id="FungiDB:PC110_g10457"/>
<evidence type="ECO:0000313" key="3">
    <source>
        <dbReference type="Proteomes" id="UP000688947"/>
    </source>
</evidence>
<reference evidence="2" key="1">
    <citation type="submission" date="2021-01" db="EMBL/GenBank/DDBJ databases">
        <title>Phytophthora aleatoria, a newly-described species from Pinus radiata is distinct from Phytophthora cactorum isolates based on comparative genomics.</title>
        <authorList>
            <person name="Mcdougal R."/>
            <person name="Panda P."/>
            <person name="Williams N."/>
            <person name="Studholme D.J."/>
        </authorList>
    </citation>
    <scope>NUCLEOTIDE SEQUENCE</scope>
    <source>
        <strain evidence="2">NZFS 3830</strain>
    </source>
</reference>
<comment type="caution">
    <text evidence="2">The sequence shown here is derived from an EMBL/GenBank/DDBJ whole genome shotgun (WGS) entry which is preliminary data.</text>
</comment>
<dbReference type="AlphaFoldDB" id="A0A8T1U3A7"/>